<keyword evidence="4" id="KW-0274">FAD</keyword>
<comment type="similarity">
    <text evidence="2">Belongs to the NADH dehydrogenase family.</text>
</comment>
<dbReference type="SUPFAM" id="SSF51905">
    <property type="entry name" value="FAD/NAD(P)-binding domain"/>
    <property type="match status" value="1"/>
</dbReference>
<keyword evidence="5" id="KW-0560">Oxidoreductase</keyword>
<evidence type="ECO:0000259" key="6">
    <source>
        <dbReference type="Pfam" id="PF07992"/>
    </source>
</evidence>
<evidence type="ECO:0000256" key="1">
    <source>
        <dbReference type="ARBA" id="ARBA00001974"/>
    </source>
</evidence>
<dbReference type="OrthoDB" id="5376590at2759"/>
<organism evidence="7 8">
    <name type="scientific">Mycena chlorophos</name>
    <name type="common">Agaric fungus</name>
    <name type="synonym">Agaricus chlorophos</name>
    <dbReference type="NCBI Taxonomy" id="658473"/>
    <lineage>
        <taxon>Eukaryota</taxon>
        <taxon>Fungi</taxon>
        <taxon>Dikarya</taxon>
        <taxon>Basidiomycota</taxon>
        <taxon>Agaricomycotina</taxon>
        <taxon>Agaricomycetes</taxon>
        <taxon>Agaricomycetidae</taxon>
        <taxon>Agaricales</taxon>
        <taxon>Marasmiineae</taxon>
        <taxon>Mycenaceae</taxon>
        <taxon>Mycena</taxon>
    </lineage>
</organism>
<keyword evidence="3" id="KW-0285">Flavoprotein</keyword>
<accession>A0A8H6SFQ5</accession>
<evidence type="ECO:0000256" key="3">
    <source>
        <dbReference type="ARBA" id="ARBA00022630"/>
    </source>
</evidence>
<protein>
    <submittedName>
        <fullName evidence="7">Pyr-redox-2 domain-containing protein</fullName>
    </submittedName>
</protein>
<evidence type="ECO:0000313" key="7">
    <source>
        <dbReference type="EMBL" id="KAF7298088.1"/>
    </source>
</evidence>
<dbReference type="PANTHER" id="PTHR42913:SF3">
    <property type="entry name" value="64 KDA MITOCHONDRIAL NADH DEHYDROGENASE (EUROFUNG)"/>
    <property type="match status" value="1"/>
</dbReference>
<dbReference type="InterPro" id="IPR023753">
    <property type="entry name" value="FAD/NAD-binding_dom"/>
</dbReference>
<proteinExistence type="inferred from homology"/>
<comment type="cofactor">
    <cofactor evidence="1">
        <name>FAD</name>
        <dbReference type="ChEBI" id="CHEBI:57692"/>
    </cofactor>
</comment>
<dbReference type="GO" id="GO:0003955">
    <property type="term" value="F:NAD(P)H dehydrogenase (quinone) activity"/>
    <property type="evidence" value="ECO:0007669"/>
    <property type="project" value="TreeGrafter"/>
</dbReference>
<evidence type="ECO:0000256" key="2">
    <source>
        <dbReference type="ARBA" id="ARBA00005272"/>
    </source>
</evidence>
<dbReference type="PRINTS" id="PR00368">
    <property type="entry name" value="FADPNR"/>
</dbReference>
<dbReference type="Proteomes" id="UP000613580">
    <property type="component" value="Unassembled WGS sequence"/>
</dbReference>
<dbReference type="InterPro" id="IPR036188">
    <property type="entry name" value="FAD/NAD-bd_sf"/>
</dbReference>
<keyword evidence="8" id="KW-1185">Reference proteome</keyword>
<reference evidence="7" key="1">
    <citation type="submission" date="2020-05" db="EMBL/GenBank/DDBJ databases">
        <title>Mycena genomes resolve the evolution of fungal bioluminescence.</title>
        <authorList>
            <person name="Tsai I.J."/>
        </authorList>
    </citation>
    <scope>NUCLEOTIDE SEQUENCE</scope>
    <source>
        <strain evidence="7">110903Hualien_Pintung</strain>
    </source>
</reference>
<dbReference type="Gene3D" id="3.50.50.100">
    <property type="match status" value="2"/>
</dbReference>
<dbReference type="AlphaFoldDB" id="A0A8H6SFQ5"/>
<evidence type="ECO:0000256" key="4">
    <source>
        <dbReference type="ARBA" id="ARBA00022827"/>
    </source>
</evidence>
<dbReference type="PANTHER" id="PTHR42913">
    <property type="entry name" value="APOPTOSIS-INDUCING FACTOR 1"/>
    <property type="match status" value="1"/>
</dbReference>
<gene>
    <name evidence="7" type="ORF">HMN09_01030200</name>
</gene>
<sequence length="382" mass="40781">MSSKLVVIGTGFAGMWAALSAARKRELAAKTDQLIVIVVIAPEPTLYVRPRFYEGLEGLKDAQAPLSDLFATVGVQFVSGTVDSIDFAAKSLKYRSPAGEPAALAYDRLVLASGSVLYRPESIAGLSEFAFDADTMPSALKLDEHLQSLAALPPSPARNTVVIGGGGFTGAEVAAEMPSRLRRILGVDVDVRVLVLEKGDHYDFMGEKAMPVVQEAFASLGIEVLTGQGVIAVDADGVTTLQGLLPCERDDLGRLFVTQELKVPGINDVFAAGDTINVAADDKGHVVYMSCQHAMNLGKTAGNNAMADLLGIEQEPYSQPIYGTCLSLGSWGAVYTNGWEREVKMVKEEGYKMKRYINTELIAPPLARADKANVFEAANPLP</sequence>
<dbReference type="GO" id="GO:0019646">
    <property type="term" value="P:aerobic electron transport chain"/>
    <property type="evidence" value="ECO:0007669"/>
    <property type="project" value="TreeGrafter"/>
</dbReference>
<name>A0A8H6SFQ5_MYCCL</name>
<comment type="caution">
    <text evidence="7">The sequence shown here is derived from an EMBL/GenBank/DDBJ whole genome shotgun (WGS) entry which is preliminary data.</text>
</comment>
<dbReference type="InterPro" id="IPR051169">
    <property type="entry name" value="NADH-Q_oxidoreductase"/>
</dbReference>
<feature type="domain" description="FAD/NAD(P)-binding" evidence="6">
    <location>
        <begin position="4"/>
        <end position="238"/>
    </location>
</feature>
<dbReference type="Pfam" id="PF07992">
    <property type="entry name" value="Pyr_redox_2"/>
    <property type="match status" value="1"/>
</dbReference>
<dbReference type="PRINTS" id="PR00469">
    <property type="entry name" value="PNDRDTASEII"/>
</dbReference>
<evidence type="ECO:0000256" key="5">
    <source>
        <dbReference type="ARBA" id="ARBA00023002"/>
    </source>
</evidence>
<dbReference type="EMBL" id="JACAZE010000015">
    <property type="protein sequence ID" value="KAF7298088.1"/>
    <property type="molecule type" value="Genomic_DNA"/>
</dbReference>
<evidence type="ECO:0000313" key="8">
    <source>
        <dbReference type="Proteomes" id="UP000613580"/>
    </source>
</evidence>